<reference evidence="1" key="2">
    <citation type="submission" date="2025-09" db="UniProtKB">
        <authorList>
            <consortium name="EnsemblPlants"/>
        </authorList>
    </citation>
    <scope>IDENTIFICATION</scope>
</reference>
<sequence length="307" mass="35548">MPSSRRCHLSVPPPVASGPWWCHGPRPLTGERVPLLVFPCRRPPLCTSTNHQKRRNKPRSSRWLRPSSRLPNRVHQNFPRGHSEFPFSLPPPLPPIARSSPRHIPRRARSATPAGHTLPPWQIQSSPVAPFRRTRRARRQEGRGRRSRMYGKRASQLLKELDACEPGQLVVFNSDVFDQVIRECNEHNTQFQSLIRYNRAETIQSFRWKIGSVLPHEIQEKLHFSEKEYFKNHSAAIKSYISEMDIDLTVDMVPPKDPYIQVRVLEDIGEVSLGDHSISLTKNSLHFLRRTEAEQFISQGLMEEFLE</sequence>
<organism evidence="1 2">
    <name type="scientific">Avena sativa</name>
    <name type="common">Oat</name>
    <dbReference type="NCBI Taxonomy" id="4498"/>
    <lineage>
        <taxon>Eukaryota</taxon>
        <taxon>Viridiplantae</taxon>
        <taxon>Streptophyta</taxon>
        <taxon>Embryophyta</taxon>
        <taxon>Tracheophyta</taxon>
        <taxon>Spermatophyta</taxon>
        <taxon>Magnoliopsida</taxon>
        <taxon>Liliopsida</taxon>
        <taxon>Poales</taxon>
        <taxon>Poaceae</taxon>
        <taxon>BOP clade</taxon>
        <taxon>Pooideae</taxon>
        <taxon>Poodae</taxon>
        <taxon>Poeae</taxon>
        <taxon>Poeae Chloroplast Group 1 (Aveneae type)</taxon>
        <taxon>Aveninae</taxon>
        <taxon>Avena</taxon>
    </lineage>
</organism>
<evidence type="ECO:0000313" key="1">
    <source>
        <dbReference type="EnsemblPlants" id="AVESA.00010b.r2.1AG0046480.1.CDS"/>
    </source>
</evidence>
<proteinExistence type="predicted"/>
<keyword evidence="2" id="KW-1185">Reference proteome</keyword>
<name>A0ACD5TFP2_AVESA</name>
<accession>A0ACD5TFP2</accession>
<dbReference type="Proteomes" id="UP001732700">
    <property type="component" value="Chromosome 1A"/>
</dbReference>
<protein>
    <submittedName>
        <fullName evidence="1">Uncharacterized protein</fullName>
    </submittedName>
</protein>
<reference evidence="1" key="1">
    <citation type="submission" date="2021-05" db="EMBL/GenBank/DDBJ databases">
        <authorList>
            <person name="Scholz U."/>
            <person name="Mascher M."/>
            <person name="Fiebig A."/>
        </authorList>
    </citation>
    <scope>NUCLEOTIDE SEQUENCE [LARGE SCALE GENOMIC DNA]</scope>
</reference>
<dbReference type="EnsemblPlants" id="AVESA.00010b.r2.1AG0046480.1">
    <property type="protein sequence ID" value="AVESA.00010b.r2.1AG0046480.1.CDS"/>
    <property type="gene ID" value="AVESA.00010b.r2.1AG0046480"/>
</dbReference>
<evidence type="ECO:0000313" key="2">
    <source>
        <dbReference type="Proteomes" id="UP001732700"/>
    </source>
</evidence>